<dbReference type="OrthoDB" id="6583604at2759"/>
<dbReference type="GO" id="GO:0005576">
    <property type="term" value="C:extracellular region"/>
    <property type="evidence" value="ECO:0007669"/>
    <property type="project" value="UniProtKB-SubCell"/>
</dbReference>
<keyword evidence="7" id="KW-1185">Reference proteome</keyword>
<organism evidence="6 7">
    <name type="scientific">Chironomus riparius</name>
    <dbReference type="NCBI Taxonomy" id="315576"/>
    <lineage>
        <taxon>Eukaryota</taxon>
        <taxon>Metazoa</taxon>
        <taxon>Ecdysozoa</taxon>
        <taxon>Arthropoda</taxon>
        <taxon>Hexapoda</taxon>
        <taxon>Insecta</taxon>
        <taxon>Pterygota</taxon>
        <taxon>Neoptera</taxon>
        <taxon>Endopterygota</taxon>
        <taxon>Diptera</taxon>
        <taxon>Nematocera</taxon>
        <taxon>Chironomoidea</taxon>
        <taxon>Chironomidae</taxon>
        <taxon>Chironominae</taxon>
        <taxon>Chironomus</taxon>
    </lineage>
</organism>
<dbReference type="SUPFAM" id="SSF50969">
    <property type="entry name" value="YVTN repeat-like/Quinoprotein amine dehydrogenase"/>
    <property type="match status" value="1"/>
</dbReference>
<dbReference type="PANTHER" id="PTHR10009:SF6">
    <property type="entry name" value="FI16876P1"/>
    <property type="match status" value="1"/>
</dbReference>
<keyword evidence="3" id="KW-0964">Secreted</keyword>
<comment type="subcellular location">
    <subcellularLocation>
        <location evidence="1">Secreted</location>
    </subcellularLocation>
</comment>
<evidence type="ECO:0000256" key="2">
    <source>
        <dbReference type="ARBA" id="ARBA00009127"/>
    </source>
</evidence>
<dbReference type="PANTHER" id="PTHR10009">
    <property type="entry name" value="PROTEIN YELLOW-RELATED"/>
    <property type="match status" value="1"/>
</dbReference>
<evidence type="ECO:0000256" key="5">
    <source>
        <dbReference type="SAM" id="SignalP"/>
    </source>
</evidence>
<reference evidence="6" key="1">
    <citation type="submission" date="2022-01" db="EMBL/GenBank/DDBJ databases">
        <authorList>
            <person name="King R."/>
        </authorList>
    </citation>
    <scope>NUCLEOTIDE SEQUENCE</scope>
</reference>
<evidence type="ECO:0000313" key="6">
    <source>
        <dbReference type="EMBL" id="CAG9810991.1"/>
    </source>
</evidence>
<proteinExistence type="inferred from homology"/>
<feature type="chain" id="PRO_5040327598" evidence="5">
    <location>
        <begin position="21"/>
        <end position="378"/>
    </location>
</feature>
<keyword evidence="4 5" id="KW-0732">Signal</keyword>
<dbReference type="InterPro" id="IPR011044">
    <property type="entry name" value="Quino_amine_DH_bsu"/>
</dbReference>
<dbReference type="EMBL" id="OU895880">
    <property type="protein sequence ID" value="CAG9810991.1"/>
    <property type="molecule type" value="Genomic_DNA"/>
</dbReference>
<gene>
    <name evidence="6" type="ORF">CHIRRI_LOCUS13801</name>
</gene>
<evidence type="ECO:0000256" key="4">
    <source>
        <dbReference type="ARBA" id="ARBA00022729"/>
    </source>
</evidence>
<dbReference type="Gene3D" id="2.120.10.30">
    <property type="entry name" value="TolB, C-terminal domain"/>
    <property type="match status" value="1"/>
</dbReference>
<dbReference type="AlphaFoldDB" id="A0A9N9WYS6"/>
<feature type="signal peptide" evidence="5">
    <location>
        <begin position="1"/>
        <end position="20"/>
    </location>
</feature>
<name>A0A9N9WYS6_9DIPT</name>
<evidence type="ECO:0000313" key="7">
    <source>
        <dbReference type="Proteomes" id="UP001153620"/>
    </source>
</evidence>
<dbReference type="Proteomes" id="UP001153620">
    <property type="component" value="Chromosome 4"/>
</dbReference>
<comment type="similarity">
    <text evidence="2">Belongs to the major royal jelly protein family.</text>
</comment>
<protein>
    <submittedName>
        <fullName evidence="6">Uncharacterized protein</fullName>
    </submittedName>
</protein>
<dbReference type="InterPro" id="IPR011042">
    <property type="entry name" value="6-blade_b-propeller_TolB-like"/>
</dbReference>
<accession>A0A9N9WYS6</accession>
<evidence type="ECO:0000256" key="3">
    <source>
        <dbReference type="ARBA" id="ARBA00022525"/>
    </source>
</evidence>
<dbReference type="InterPro" id="IPR017996">
    <property type="entry name" value="MRJP/yellow-related"/>
</dbReference>
<dbReference type="Pfam" id="PF03022">
    <property type="entry name" value="MRJP"/>
    <property type="match status" value="1"/>
</dbReference>
<evidence type="ECO:0000256" key="1">
    <source>
        <dbReference type="ARBA" id="ARBA00004613"/>
    </source>
</evidence>
<sequence length="378" mass="42110">MLAQIVKFLLLLSTVQLLDATCSPSTQLLNDLTFQLSGSSLEWPCQSTKNIYVQSGRYTPKNIIMTRSQIHRDEAFVTLPRLKPGVPFTLGKISMRRGQCQTSVTPYPCWSLQEEGNCQALQSAVDLFLDGNDILWVLDVGLVHTLDQPVRRCPPKVVGINVRTGRVVQNIDLSSVIVGNSRLQHLVVEYDEAGNAFIYIADAGSRAILVWDVSNNRSFRVVLPNACAGVQGGSDVLYILLVQKSCGKYIYFTYLKSTRLFSIKTEHLRKGVGSSAVVDIGPKPHSLQIVLLGTDNKSGVFMRYKGQSDIYMWDAETCFKASNFIEVQRGSDCRLATQVMPGYRRHMWTIESNFQDYISESLGCVGASIVIHPVFKND</sequence>
<reference evidence="6" key="2">
    <citation type="submission" date="2022-10" db="EMBL/GenBank/DDBJ databases">
        <authorList>
            <consortium name="ENA_rothamsted_submissions"/>
            <consortium name="culmorum"/>
            <person name="King R."/>
        </authorList>
    </citation>
    <scope>NUCLEOTIDE SEQUENCE</scope>
</reference>